<dbReference type="Proteomes" id="UP000193467">
    <property type="component" value="Unassembled WGS sequence"/>
</dbReference>
<evidence type="ECO:0000256" key="1">
    <source>
        <dbReference type="SAM" id="MobiDB-lite"/>
    </source>
</evidence>
<evidence type="ECO:0000313" key="2">
    <source>
        <dbReference type="EMBL" id="ORY75986.1"/>
    </source>
</evidence>
<feature type="region of interest" description="Disordered" evidence="1">
    <location>
        <begin position="70"/>
        <end position="98"/>
    </location>
</feature>
<keyword evidence="3" id="KW-1185">Reference proteome</keyword>
<organism evidence="2 3">
    <name type="scientific">Leucosporidium creatinivorum</name>
    <dbReference type="NCBI Taxonomy" id="106004"/>
    <lineage>
        <taxon>Eukaryota</taxon>
        <taxon>Fungi</taxon>
        <taxon>Dikarya</taxon>
        <taxon>Basidiomycota</taxon>
        <taxon>Pucciniomycotina</taxon>
        <taxon>Microbotryomycetes</taxon>
        <taxon>Leucosporidiales</taxon>
        <taxon>Leucosporidium</taxon>
    </lineage>
</organism>
<reference evidence="2 3" key="1">
    <citation type="submission" date="2016-07" db="EMBL/GenBank/DDBJ databases">
        <title>Pervasive Adenine N6-methylation of Active Genes in Fungi.</title>
        <authorList>
            <consortium name="DOE Joint Genome Institute"/>
            <person name="Mondo S.J."/>
            <person name="Dannebaum R.O."/>
            <person name="Kuo R.C."/>
            <person name="Labutti K."/>
            <person name="Haridas S."/>
            <person name="Kuo A."/>
            <person name="Salamov A."/>
            <person name="Ahrendt S.R."/>
            <person name="Lipzen A."/>
            <person name="Sullivan W."/>
            <person name="Andreopoulos W.B."/>
            <person name="Clum A."/>
            <person name="Lindquist E."/>
            <person name="Daum C."/>
            <person name="Ramamoorthy G.K."/>
            <person name="Gryganskyi A."/>
            <person name="Culley D."/>
            <person name="Magnuson J.K."/>
            <person name="James T.Y."/>
            <person name="O'Malley M.A."/>
            <person name="Stajich J.E."/>
            <person name="Spatafora J.W."/>
            <person name="Visel A."/>
            <person name="Grigoriev I.V."/>
        </authorList>
    </citation>
    <scope>NUCLEOTIDE SEQUENCE [LARGE SCALE GENOMIC DNA]</scope>
    <source>
        <strain evidence="2 3">62-1032</strain>
    </source>
</reference>
<dbReference type="AlphaFoldDB" id="A0A1Y2EY07"/>
<sequence length="153" mass="16315">MGANGGANGGVVVKLREVEGDEVTPRAHGGQAKGSRNRAQDYRRAFVTPFLDSLRSAVVSRKAGQILKPTFSLHQSAGDPHQSAQDGRTTEEDFSASAQMSSTQLAETLFLASHRIVSSLLSRKTSSTKTEYRMSLVIAAGGAGRRRKVLQSG</sequence>
<comment type="caution">
    <text evidence="2">The sequence shown here is derived from an EMBL/GenBank/DDBJ whole genome shotgun (WGS) entry which is preliminary data.</text>
</comment>
<proteinExistence type="predicted"/>
<evidence type="ECO:0000313" key="3">
    <source>
        <dbReference type="Proteomes" id="UP000193467"/>
    </source>
</evidence>
<gene>
    <name evidence="2" type="ORF">BCR35DRAFT_306051</name>
</gene>
<dbReference type="EMBL" id="MCGR01000036">
    <property type="protein sequence ID" value="ORY75986.1"/>
    <property type="molecule type" value="Genomic_DNA"/>
</dbReference>
<feature type="region of interest" description="Disordered" evidence="1">
    <location>
        <begin position="16"/>
        <end position="39"/>
    </location>
</feature>
<accession>A0A1Y2EY07</accession>
<protein>
    <submittedName>
        <fullName evidence="2">Uncharacterized protein</fullName>
    </submittedName>
</protein>
<name>A0A1Y2EY07_9BASI</name>
<dbReference type="InParanoid" id="A0A1Y2EY07"/>